<feature type="domain" description="PapC-like C-terminal" evidence="15">
    <location>
        <begin position="166"/>
        <end position="230"/>
    </location>
</feature>
<name>A0A7G2JX95_HAEIF</name>
<comment type="caution">
    <text evidence="16">The sequence shown here is derived from an EMBL/GenBank/DDBJ whole genome shotgun (WGS) entry which is preliminary data.</text>
</comment>
<evidence type="ECO:0000256" key="14">
    <source>
        <dbReference type="SAM" id="Phobius"/>
    </source>
</evidence>
<comment type="similarity">
    <text evidence="3 13">Belongs to the ABC-3 integral membrane protein family.</text>
</comment>
<keyword evidence="4 13" id="KW-0813">Transport</keyword>
<keyword evidence="6 13" id="KW-0812">Transmembrane</keyword>
<comment type="subcellular location">
    <subcellularLocation>
        <location evidence="2 13">Cell membrane</location>
        <topology evidence="2 13">Multi-pass membrane protein</topology>
    </subcellularLocation>
</comment>
<dbReference type="PANTHER" id="PTHR30477:SF23">
    <property type="entry name" value="HIGH-AFFINITY ZINC UPTAKE SYSTEM MEMBRANE PROTEIN ZNUB"/>
    <property type="match status" value="1"/>
</dbReference>
<keyword evidence="10" id="KW-0406">Ion transport</keyword>
<dbReference type="Pfam" id="PF00950">
    <property type="entry name" value="ABC-3"/>
    <property type="match status" value="1"/>
</dbReference>
<evidence type="ECO:0000256" key="13">
    <source>
        <dbReference type="RuleBase" id="RU003943"/>
    </source>
</evidence>
<dbReference type="GO" id="GO:0006829">
    <property type="term" value="P:zinc ion transport"/>
    <property type="evidence" value="ECO:0007669"/>
    <property type="project" value="UniProtKB-KW"/>
</dbReference>
<evidence type="ECO:0000256" key="11">
    <source>
        <dbReference type="ARBA" id="ARBA00023136"/>
    </source>
</evidence>
<proteinExistence type="inferred from homology"/>
<dbReference type="PANTHER" id="PTHR30477">
    <property type="entry name" value="ABC-TRANSPORTER METAL-BINDING PROTEIN"/>
    <property type="match status" value="1"/>
</dbReference>
<dbReference type="AlphaFoldDB" id="A0A7G2JX95"/>
<evidence type="ECO:0000256" key="1">
    <source>
        <dbReference type="ARBA" id="ARBA00002313"/>
    </source>
</evidence>
<evidence type="ECO:0000256" key="5">
    <source>
        <dbReference type="ARBA" id="ARBA00022475"/>
    </source>
</evidence>
<feature type="transmembrane region" description="Helical" evidence="14">
    <location>
        <begin position="40"/>
        <end position="73"/>
    </location>
</feature>
<evidence type="ECO:0000256" key="9">
    <source>
        <dbReference type="ARBA" id="ARBA00022989"/>
    </source>
</evidence>
<feature type="transmembrane region" description="Helical" evidence="14">
    <location>
        <begin position="85"/>
        <end position="104"/>
    </location>
</feature>
<dbReference type="InterPro" id="IPR001626">
    <property type="entry name" value="ABC_TroCD"/>
</dbReference>
<feature type="transmembrane region" description="Helical" evidence="14">
    <location>
        <begin position="6"/>
        <end position="28"/>
    </location>
</feature>
<gene>
    <name evidence="16" type="ORF">HAINFHK1212_1824</name>
</gene>
<dbReference type="GO" id="GO:0010043">
    <property type="term" value="P:response to zinc ion"/>
    <property type="evidence" value="ECO:0007669"/>
    <property type="project" value="TreeGrafter"/>
</dbReference>
<evidence type="ECO:0000256" key="3">
    <source>
        <dbReference type="ARBA" id="ARBA00008034"/>
    </source>
</evidence>
<keyword evidence="8" id="KW-0864">Zinc transport</keyword>
<evidence type="ECO:0000259" key="15">
    <source>
        <dbReference type="Pfam" id="PF13953"/>
    </source>
</evidence>
<evidence type="ECO:0000256" key="12">
    <source>
        <dbReference type="ARBA" id="ARBA00040080"/>
    </source>
</evidence>
<dbReference type="InterPro" id="IPR025949">
    <property type="entry name" value="PapC-like_C"/>
</dbReference>
<comment type="function">
    <text evidence="1">Involved in the high-affinity zinc uptake transport system.</text>
</comment>
<sequence>MFEILFPAFLTGILLSLITAPLGVFVVWRKMAYFGDTLSHSALLGVALGIFLQVNPYIAIVVLTLILAIAMVWLESNTQFSIDTLLGIIAHSCLSLGVVTVGLLRNVRVDLMNYLFGDLLAINYIGINPSDAEANVEFEATERQIIPRANSISLVDFRTGKNTMVLFNLTLPNGEPVPMASTAQDSKGAFVGDVVQGGVLFANKLTQPKGELIVKWGERESEQCRFQYQVDLDNAQIQSHDIQCKTAK</sequence>
<dbReference type="GO" id="GO:0043190">
    <property type="term" value="C:ATP-binding cassette (ABC) transporter complex"/>
    <property type="evidence" value="ECO:0007669"/>
    <property type="project" value="InterPro"/>
</dbReference>
<evidence type="ECO:0000313" key="16">
    <source>
        <dbReference type="EMBL" id="EFA27936.1"/>
    </source>
</evidence>
<dbReference type="GO" id="GO:0055085">
    <property type="term" value="P:transmembrane transport"/>
    <property type="evidence" value="ECO:0007669"/>
    <property type="project" value="InterPro"/>
</dbReference>
<keyword evidence="9 14" id="KW-1133">Transmembrane helix</keyword>
<keyword evidence="5" id="KW-1003">Cell membrane</keyword>
<dbReference type="InterPro" id="IPR037294">
    <property type="entry name" value="ABC_BtuC-like"/>
</dbReference>
<dbReference type="InterPro" id="IPR043142">
    <property type="entry name" value="PapC-like_C_sf"/>
</dbReference>
<evidence type="ECO:0000256" key="8">
    <source>
        <dbReference type="ARBA" id="ARBA00022906"/>
    </source>
</evidence>
<dbReference type="EMBL" id="ABFC01001040">
    <property type="protein sequence ID" value="EFA27936.1"/>
    <property type="molecule type" value="Genomic_DNA"/>
</dbReference>
<evidence type="ECO:0000256" key="2">
    <source>
        <dbReference type="ARBA" id="ARBA00004651"/>
    </source>
</evidence>
<keyword evidence="11 14" id="KW-0472">Membrane</keyword>
<evidence type="ECO:0000256" key="7">
    <source>
        <dbReference type="ARBA" id="ARBA00022833"/>
    </source>
</evidence>
<protein>
    <recommendedName>
        <fullName evidence="12">High-affinity zinc uptake system membrane protein ZnuB</fullName>
    </recommendedName>
</protein>
<evidence type="ECO:0000256" key="10">
    <source>
        <dbReference type="ARBA" id="ARBA00023065"/>
    </source>
</evidence>
<dbReference type="SUPFAM" id="SSF81345">
    <property type="entry name" value="ABC transporter involved in vitamin B12 uptake, BtuC"/>
    <property type="match status" value="1"/>
</dbReference>
<dbReference type="Gene3D" id="2.60.40.2070">
    <property type="match status" value="1"/>
</dbReference>
<evidence type="ECO:0000256" key="6">
    <source>
        <dbReference type="ARBA" id="ARBA00022692"/>
    </source>
</evidence>
<keyword evidence="7" id="KW-0862">Zinc</keyword>
<dbReference type="Pfam" id="PF13953">
    <property type="entry name" value="PapC_C"/>
    <property type="match status" value="1"/>
</dbReference>
<organism evidence="16">
    <name type="scientific">Haemophilus influenzae HK1212</name>
    <dbReference type="NCBI Taxonomy" id="456482"/>
    <lineage>
        <taxon>Bacteria</taxon>
        <taxon>Pseudomonadati</taxon>
        <taxon>Pseudomonadota</taxon>
        <taxon>Gammaproteobacteria</taxon>
        <taxon>Pasteurellales</taxon>
        <taxon>Pasteurellaceae</taxon>
        <taxon>Haemophilus</taxon>
    </lineage>
</organism>
<accession>A0A7G2JX95</accession>
<evidence type="ECO:0000256" key="4">
    <source>
        <dbReference type="ARBA" id="ARBA00022448"/>
    </source>
</evidence>
<reference evidence="16" key="1">
    <citation type="journal article" date="2010" name="Genomics">
        <title>Tracing phylogenomic events leading to diversity of Haemophilus influenzae and the emergence of Brazilian Purpuric Fever (BPF)-associated clones.</title>
        <authorList>
            <person name="Papazisi L."/>
            <person name="Ratnayake S."/>
            <person name="Remortel B.G."/>
            <person name="Bock G.R."/>
            <person name="Liang W."/>
            <person name="Saeed A.I."/>
            <person name="Liu J."/>
            <person name="Fleischmann R.D."/>
            <person name="Kilian M."/>
            <person name="Peterson S.N."/>
        </authorList>
    </citation>
    <scope>NUCLEOTIDE SEQUENCE [LARGE SCALE GENOMIC DNA]</scope>
    <source>
        <strain evidence="16">HK1212</strain>
    </source>
</reference>